<proteinExistence type="predicted"/>
<organism evidence="1 2">
    <name type="scientific">Mesorhizobium liriopis</name>
    <dbReference type="NCBI Taxonomy" id="2953882"/>
    <lineage>
        <taxon>Bacteria</taxon>
        <taxon>Pseudomonadati</taxon>
        <taxon>Pseudomonadota</taxon>
        <taxon>Alphaproteobacteria</taxon>
        <taxon>Hyphomicrobiales</taxon>
        <taxon>Phyllobacteriaceae</taxon>
        <taxon>Mesorhizobium</taxon>
    </lineage>
</organism>
<accession>A0ABT1C3L7</accession>
<protein>
    <submittedName>
        <fullName evidence="1">DUF4160 domain-containing protein</fullName>
    </submittedName>
</protein>
<reference evidence="1 2" key="1">
    <citation type="submission" date="2022-06" db="EMBL/GenBank/DDBJ databases">
        <title>Mesorhizobium sp. strain RP14 Genome sequencing and assembly.</title>
        <authorList>
            <person name="Kim I."/>
        </authorList>
    </citation>
    <scope>NUCLEOTIDE SEQUENCE [LARGE SCALE GENOMIC DNA]</scope>
    <source>
        <strain evidence="2">RP14(2022)</strain>
    </source>
</reference>
<comment type="caution">
    <text evidence="1">The sequence shown here is derived from an EMBL/GenBank/DDBJ whole genome shotgun (WGS) entry which is preliminary data.</text>
</comment>
<gene>
    <name evidence="1" type="ORF">NGM99_06450</name>
</gene>
<keyword evidence="2" id="KW-1185">Reference proteome</keyword>
<evidence type="ECO:0000313" key="1">
    <source>
        <dbReference type="EMBL" id="MCO6049428.1"/>
    </source>
</evidence>
<dbReference type="Proteomes" id="UP001205906">
    <property type="component" value="Unassembled WGS sequence"/>
</dbReference>
<sequence length="82" mass="9440">MPTVLRKYGIRFHFYGSDMGEPRHIHASGHGGVAKIWLEPVRVADQQGFKTADLKRILDVASEHRDQFIEAWDEFSRTVSDQ</sequence>
<dbReference type="EMBL" id="JAMXQS010000003">
    <property type="protein sequence ID" value="MCO6049428.1"/>
    <property type="molecule type" value="Genomic_DNA"/>
</dbReference>
<dbReference type="InterPro" id="IPR025427">
    <property type="entry name" value="DUF4160"/>
</dbReference>
<dbReference type="RefSeq" id="WP_252817254.1">
    <property type="nucleotide sequence ID" value="NZ_JAMXQS010000003.1"/>
</dbReference>
<evidence type="ECO:0000313" key="2">
    <source>
        <dbReference type="Proteomes" id="UP001205906"/>
    </source>
</evidence>
<dbReference type="Pfam" id="PF13711">
    <property type="entry name" value="DUF4160"/>
    <property type="match status" value="1"/>
</dbReference>
<name>A0ABT1C3L7_9HYPH</name>